<comment type="similarity">
    <text evidence="1">Belongs to the HesB/IscA family.</text>
</comment>
<sequence>MATAALPKALSITDAAAERVKSLMTKATDDIIGLRIGVKARGCSGLSYDVQYAKEKMKFDEVVEDKGVTILIDPAAVMFLIGSEMDYVDDKFQTGFVFKNPNEKGRCGCGESFHV</sequence>
<evidence type="ECO:0000256" key="1">
    <source>
        <dbReference type="ARBA" id="ARBA00006718"/>
    </source>
</evidence>
<dbReference type="InterPro" id="IPR017870">
    <property type="entry name" value="FeS_cluster_insertion_CS"/>
</dbReference>
<dbReference type="PROSITE" id="PS01152">
    <property type="entry name" value="HESB"/>
    <property type="match status" value="1"/>
</dbReference>
<organism evidence="3 4">
    <name type="scientific">Azospirillum rugosum</name>
    <dbReference type="NCBI Taxonomy" id="416170"/>
    <lineage>
        <taxon>Bacteria</taxon>
        <taxon>Pseudomonadati</taxon>
        <taxon>Pseudomonadota</taxon>
        <taxon>Alphaproteobacteria</taxon>
        <taxon>Rhodospirillales</taxon>
        <taxon>Azospirillaceae</taxon>
        <taxon>Azospirillum</taxon>
    </lineage>
</organism>
<evidence type="ECO:0000313" key="4">
    <source>
        <dbReference type="Proteomes" id="UP000781958"/>
    </source>
</evidence>
<accession>A0ABS4SDB6</accession>
<feature type="domain" description="Core" evidence="2">
    <location>
        <begin position="10"/>
        <end position="111"/>
    </location>
</feature>
<dbReference type="NCBIfam" id="TIGR00049">
    <property type="entry name" value="iron-sulfur cluster assembly accessory protein"/>
    <property type="match status" value="1"/>
</dbReference>
<dbReference type="Pfam" id="PF01521">
    <property type="entry name" value="Fe-S_biosyn"/>
    <property type="match status" value="1"/>
</dbReference>
<dbReference type="Gene3D" id="2.60.300.12">
    <property type="entry name" value="HesB-like domain"/>
    <property type="match status" value="1"/>
</dbReference>
<dbReference type="InterPro" id="IPR050322">
    <property type="entry name" value="Fe-S_cluster_asmbl/transfer"/>
</dbReference>
<dbReference type="Proteomes" id="UP000781958">
    <property type="component" value="Unassembled WGS sequence"/>
</dbReference>
<proteinExistence type="inferred from homology"/>
<evidence type="ECO:0000313" key="3">
    <source>
        <dbReference type="EMBL" id="MBP2290487.1"/>
    </source>
</evidence>
<dbReference type="RefSeq" id="WP_209762593.1">
    <property type="nucleotide sequence ID" value="NZ_JAGINP010000001.1"/>
</dbReference>
<dbReference type="SUPFAM" id="SSF89360">
    <property type="entry name" value="HesB-like domain"/>
    <property type="match status" value="1"/>
</dbReference>
<dbReference type="InterPro" id="IPR035903">
    <property type="entry name" value="HesB-like_dom_sf"/>
</dbReference>
<evidence type="ECO:0000259" key="2">
    <source>
        <dbReference type="Pfam" id="PF01521"/>
    </source>
</evidence>
<name>A0ABS4SDB6_9PROT</name>
<comment type="caution">
    <text evidence="3">The sequence shown here is derived from an EMBL/GenBank/DDBJ whole genome shotgun (WGS) entry which is preliminary data.</text>
</comment>
<protein>
    <submittedName>
        <fullName evidence="3">Iron-sulfur cluster assembly protein</fullName>
    </submittedName>
</protein>
<dbReference type="InterPro" id="IPR000361">
    <property type="entry name" value="ATAP_core_dom"/>
</dbReference>
<reference evidence="3 4" key="1">
    <citation type="submission" date="2021-03" db="EMBL/GenBank/DDBJ databases">
        <title>Genomic Encyclopedia of Type Strains, Phase III (KMG-III): the genomes of soil and plant-associated and newly described type strains.</title>
        <authorList>
            <person name="Whitman W."/>
        </authorList>
    </citation>
    <scope>NUCLEOTIDE SEQUENCE [LARGE SCALE GENOMIC DNA]</scope>
    <source>
        <strain evidence="3 4">IMMIB AFH-6</strain>
    </source>
</reference>
<keyword evidence="4" id="KW-1185">Reference proteome</keyword>
<dbReference type="InterPro" id="IPR016092">
    <property type="entry name" value="ATAP"/>
</dbReference>
<dbReference type="PANTHER" id="PTHR10072:SF41">
    <property type="entry name" value="IRON-SULFUR CLUSTER ASSEMBLY 1 HOMOLOG, MITOCHONDRIAL"/>
    <property type="match status" value="1"/>
</dbReference>
<dbReference type="EMBL" id="JAGINP010000001">
    <property type="protein sequence ID" value="MBP2290487.1"/>
    <property type="molecule type" value="Genomic_DNA"/>
</dbReference>
<dbReference type="PANTHER" id="PTHR10072">
    <property type="entry name" value="IRON-SULFUR CLUSTER ASSEMBLY PROTEIN"/>
    <property type="match status" value="1"/>
</dbReference>
<gene>
    <name evidence="3" type="ORF">J2851_000224</name>
</gene>